<comment type="caution">
    <text evidence="11">The sequence shown here is derived from an EMBL/GenBank/DDBJ whole genome shotgun (WGS) entry which is preliminary data.</text>
</comment>
<evidence type="ECO:0000313" key="12">
    <source>
        <dbReference type="Proteomes" id="UP000192257"/>
    </source>
</evidence>
<keyword evidence="6" id="KW-0325">Glycoprotein</keyword>
<dbReference type="CDD" id="cd09913">
    <property type="entry name" value="EHD"/>
    <property type="match status" value="1"/>
</dbReference>
<comment type="subcellular location">
    <subcellularLocation>
        <location evidence="1">Endosome membrane</location>
        <topology evidence="1">Peripheral membrane protein</topology>
    </subcellularLocation>
    <subcellularLocation>
        <location evidence="2">Sarcoplasmic reticulum lumen</location>
    </subcellularLocation>
    <subcellularLocation>
        <location evidence="7">Sarcoplasmic reticulum membrane</location>
        <topology evidence="7">Peripheral membrane protein</topology>
    </subcellularLocation>
</comment>
<dbReference type="Pfam" id="PF00350">
    <property type="entry name" value="Dynamin_N"/>
    <property type="match status" value="1"/>
</dbReference>
<keyword evidence="3" id="KW-0732">Signal</keyword>
<proteinExistence type="predicted"/>
<feature type="region of interest" description="Disordered" evidence="9">
    <location>
        <begin position="473"/>
        <end position="496"/>
    </location>
</feature>
<evidence type="ECO:0000256" key="7">
    <source>
        <dbReference type="ARBA" id="ARBA00060448"/>
    </source>
</evidence>
<dbReference type="RefSeq" id="XP_028887684.1">
    <property type="nucleotide sequence ID" value="XM_029021176.1"/>
</dbReference>
<dbReference type="AlphaFoldDB" id="A0A1X0P9Q8"/>
<dbReference type="GeneID" id="39980956"/>
<dbReference type="InterPro" id="IPR040990">
    <property type="entry name" value="DUF5600"/>
</dbReference>
<evidence type="ECO:0000256" key="3">
    <source>
        <dbReference type="ARBA" id="ARBA00022729"/>
    </source>
</evidence>
<feature type="region of interest" description="Disordered" evidence="9">
    <location>
        <begin position="1"/>
        <end position="22"/>
    </location>
</feature>
<feature type="compositionally biased region" description="Low complexity" evidence="9">
    <location>
        <begin position="474"/>
        <end position="488"/>
    </location>
</feature>
<evidence type="ECO:0000256" key="5">
    <source>
        <dbReference type="ARBA" id="ARBA00023136"/>
    </source>
</evidence>
<dbReference type="InterPro" id="IPR030381">
    <property type="entry name" value="G_DYNAMIN_dom"/>
</dbReference>
<dbReference type="InterPro" id="IPR051943">
    <property type="entry name" value="TRAFAC_Dynamin-like_GTPase"/>
</dbReference>
<evidence type="ECO:0000259" key="10">
    <source>
        <dbReference type="PROSITE" id="PS51718"/>
    </source>
</evidence>
<accession>A0A1X0P9Q8</accession>
<feature type="domain" description="Dynamin-type G" evidence="10">
    <location>
        <begin position="63"/>
        <end position="294"/>
    </location>
</feature>
<protein>
    <recommendedName>
        <fullName evidence="8">Sarcalumenin</fullName>
    </recommendedName>
</protein>
<dbReference type="SUPFAM" id="SSF52540">
    <property type="entry name" value="P-loop containing nucleoside triphosphate hydrolases"/>
    <property type="match status" value="1"/>
</dbReference>
<name>A0A1X0P9Q8_9TRYP</name>
<dbReference type="FunFam" id="3.40.50.300:FF:000635">
    <property type="entry name" value="Sarcalumenin, putative"/>
    <property type="match status" value="1"/>
</dbReference>
<dbReference type="OrthoDB" id="422720at2759"/>
<evidence type="ECO:0000256" key="2">
    <source>
        <dbReference type="ARBA" id="ARBA00004564"/>
    </source>
</evidence>
<dbReference type="Gene3D" id="3.40.50.300">
    <property type="entry name" value="P-loop containing nucleotide triphosphate hydrolases"/>
    <property type="match status" value="1"/>
</dbReference>
<dbReference type="Gene3D" id="1.10.268.20">
    <property type="match status" value="1"/>
</dbReference>
<dbReference type="PANTHER" id="PTHR43681">
    <property type="entry name" value="TRANSMEMBRANE GTPASE FZO"/>
    <property type="match status" value="1"/>
</dbReference>
<organism evidence="11 12">
    <name type="scientific">Trypanosoma theileri</name>
    <dbReference type="NCBI Taxonomy" id="67003"/>
    <lineage>
        <taxon>Eukaryota</taxon>
        <taxon>Discoba</taxon>
        <taxon>Euglenozoa</taxon>
        <taxon>Kinetoplastea</taxon>
        <taxon>Metakinetoplastina</taxon>
        <taxon>Trypanosomatida</taxon>
        <taxon>Trypanosomatidae</taxon>
        <taxon>Trypanosoma</taxon>
    </lineage>
</organism>
<dbReference type="Pfam" id="PF18150">
    <property type="entry name" value="DUF5600"/>
    <property type="match status" value="1"/>
</dbReference>
<dbReference type="GO" id="GO:0005525">
    <property type="term" value="F:GTP binding"/>
    <property type="evidence" value="ECO:0007669"/>
    <property type="project" value="InterPro"/>
</dbReference>
<evidence type="ECO:0000256" key="4">
    <source>
        <dbReference type="ARBA" id="ARBA00022951"/>
    </source>
</evidence>
<keyword evidence="4" id="KW-0703">Sarcoplasmic reticulum</keyword>
<dbReference type="InterPro" id="IPR027417">
    <property type="entry name" value="P-loop_NTPase"/>
</dbReference>
<sequence>MPSKKSEGVLLPPPPSTASGSWDEHIDSVIAELQRIYMERVRPIETKFQYDVYRPSWFSEAIVQKKPFVTFLGPFSAGKSTFINYLMQNNYLQTGPQPVTDKFTVIMHGEEVQQIPGRVLMADSSQPFRGLSQFGDSFAESFQGLIAPHPILQSVSLIDTPGVLETAGDVHSRRYDYIKVCRWFVEKSDLVFFLFDPTKLDAGTELRMLFKHALSGHESKIRIVLNKADTVGPQELMRVYGALFWNLSSLINTTEPPRVYVSSFWDRPYCKGTDHALFTEEKADLIYDLTETIPLQSLDQRVTSVLQRATRVIIFALACAAYKSKMPKWFGKDKAKAEFFAQFPQIIEDLANKYRFSSSDFPTADEMRTFLERVRADEFYDMDRLQKKGWINLMKQTIEQDLPMLLRPIKQTSVVDPRDRKHAIMLQREYTKKMEDQLAGQYGLQGGLGQQQIPTHRAETMPNVAFRNAALNPQSSQSTQSTQLQQQSFMPPPVNGNQNDQMTMMMQMMQGMMLQQQQQQQPLQLQLQQAPTPQLSPEQTAMMMQMMQQLQNNQM</sequence>
<reference evidence="11 12" key="1">
    <citation type="submission" date="2017-03" db="EMBL/GenBank/DDBJ databases">
        <title>An alternative strategy for trypanosome survival in the mammalian bloodstream revealed through genome and transcriptome analysis of the ubiquitous bovine parasite Trypanosoma (Megatrypanum) theileri.</title>
        <authorList>
            <person name="Kelly S."/>
            <person name="Ivens A."/>
            <person name="Mott A."/>
            <person name="O'Neill E."/>
            <person name="Emms D."/>
            <person name="Macleod O."/>
            <person name="Voorheis P."/>
            <person name="Matthews J."/>
            <person name="Matthews K."/>
            <person name="Carrington M."/>
        </authorList>
    </citation>
    <scope>NUCLEOTIDE SEQUENCE [LARGE SCALE GENOMIC DNA]</scope>
    <source>
        <strain evidence="11">Edinburgh</strain>
    </source>
</reference>
<gene>
    <name evidence="11" type="ORF">TM35_000014950</name>
</gene>
<evidence type="ECO:0000313" key="11">
    <source>
        <dbReference type="EMBL" id="ORC93618.1"/>
    </source>
</evidence>
<dbReference type="Proteomes" id="UP000192257">
    <property type="component" value="Unassembled WGS sequence"/>
</dbReference>
<dbReference type="VEuPathDB" id="TriTrypDB:TM35_000014950"/>
<evidence type="ECO:0000256" key="8">
    <source>
        <dbReference type="ARBA" id="ARBA00074933"/>
    </source>
</evidence>
<dbReference type="EMBL" id="NBCO01000001">
    <property type="protein sequence ID" value="ORC93618.1"/>
    <property type="molecule type" value="Genomic_DNA"/>
</dbReference>
<evidence type="ECO:0000256" key="1">
    <source>
        <dbReference type="ARBA" id="ARBA00004481"/>
    </source>
</evidence>
<evidence type="ECO:0000256" key="9">
    <source>
        <dbReference type="SAM" id="MobiDB-lite"/>
    </source>
</evidence>
<dbReference type="GO" id="GO:0010008">
    <property type="term" value="C:endosome membrane"/>
    <property type="evidence" value="ECO:0007669"/>
    <property type="project" value="UniProtKB-SubCell"/>
</dbReference>
<dbReference type="STRING" id="67003.A0A1X0P9Q8"/>
<keyword evidence="5" id="KW-0472">Membrane</keyword>
<dbReference type="PROSITE" id="PS51718">
    <property type="entry name" value="G_DYNAMIN_2"/>
    <property type="match status" value="1"/>
</dbReference>
<keyword evidence="12" id="KW-1185">Reference proteome</keyword>
<dbReference type="PANTHER" id="PTHR43681:SF1">
    <property type="entry name" value="SARCALUMENIN"/>
    <property type="match status" value="1"/>
</dbReference>
<dbReference type="InterPro" id="IPR045063">
    <property type="entry name" value="Dynamin_N"/>
</dbReference>
<evidence type="ECO:0000256" key="6">
    <source>
        <dbReference type="ARBA" id="ARBA00023180"/>
    </source>
</evidence>